<dbReference type="InterPro" id="IPR015943">
    <property type="entry name" value="WD40/YVTN_repeat-like_dom_sf"/>
</dbReference>
<feature type="compositionally biased region" description="Pro residues" evidence="1">
    <location>
        <begin position="49"/>
        <end position="59"/>
    </location>
</feature>
<dbReference type="PANTHER" id="PTHR47197:SF3">
    <property type="entry name" value="DIHYDRO-HEME D1 DEHYDROGENASE"/>
    <property type="match status" value="1"/>
</dbReference>
<accession>A0A4R1HQ65</accession>
<dbReference type="AlphaFoldDB" id="A0A4R1HQ65"/>
<organism evidence="3 4">
    <name type="scientific">Pseudonocardia endophytica</name>
    <dbReference type="NCBI Taxonomy" id="401976"/>
    <lineage>
        <taxon>Bacteria</taxon>
        <taxon>Bacillati</taxon>
        <taxon>Actinomycetota</taxon>
        <taxon>Actinomycetes</taxon>
        <taxon>Pseudonocardiales</taxon>
        <taxon>Pseudonocardiaceae</taxon>
        <taxon>Pseudonocardia</taxon>
    </lineage>
</organism>
<protein>
    <recommendedName>
        <fullName evidence="5">DNA-binding beta-propeller fold protein YncE</fullName>
    </recommendedName>
</protein>
<dbReference type="InterPro" id="IPR011044">
    <property type="entry name" value="Quino_amine_DH_bsu"/>
</dbReference>
<feature type="chain" id="PRO_5039554910" description="DNA-binding beta-propeller fold protein YncE" evidence="2">
    <location>
        <begin position="19"/>
        <end position="355"/>
    </location>
</feature>
<gene>
    <name evidence="3" type="ORF">EV378_6608</name>
</gene>
<evidence type="ECO:0000256" key="2">
    <source>
        <dbReference type="SAM" id="SignalP"/>
    </source>
</evidence>
<keyword evidence="2" id="KW-0732">Signal</keyword>
<evidence type="ECO:0000313" key="3">
    <source>
        <dbReference type="EMBL" id="TCK22600.1"/>
    </source>
</evidence>
<dbReference type="Gene3D" id="2.130.10.10">
    <property type="entry name" value="YVTN repeat-like/Quinoprotein amine dehydrogenase"/>
    <property type="match status" value="2"/>
</dbReference>
<dbReference type="SUPFAM" id="SSF50969">
    <property type="entry name" value="YVTN repeat-like/Quinoprotein amine dehydrogenase"/>
    <property type="match status" value="1"/>
</dbReference>
<evidence type="ECO:0008006" key="5">
    <source>
        <dbReference type="Google" id="ProtNLM"/>
    </source>
</evidence>
<evidence type="ECO:0000313" key="4">
    <source>
        <dbReference type="Proteomes" id="UP000295560"/>
    </source>
</evidence>
<sequence>MARRAPLLLIVAALAVSAACSSDPQTPAPPTEAPASPGVAGVPARFAEPLPPPAEPATSPPVTARPAGRTVPVGALPEGIVADGPSRRVAVGVRDPNQLVLLDADSGAVASRVPLPGVLRHLQVDEPGRSVLVPDESSNSLIRVALPNGPARSQVMTGTMPHDATRATNGDVYVANEAGGSVVVVRGDQVVHTFTDVTQPAGLAPVGDRTGLIDVRDNSLTIYENGTFAGVRELPAGAGPTHLVADRRGRMIATDTRGGQVLVFDPSGTPRQVGQVAVPGEPYGLTYDPQRDRLWVTVTAANQVVGFDMADPTPREIARIPTVRQPNTVAVDPQTGRLFVTGTADGVVQIVDPPA</sequence>
<feature type="region of interest" description="Disordered" evidence="1">
    <location>
        <begin position="21"/>
        <end position="71"/>
    </location>
</feature>
<feature type="compositionally biased region" description="Low complexity" evidence="1">
    <location>
        <begin position="33"/>
        <end position="48"/>
    </location>
</feature>
<keyword evidence="4" id="KW-1185">Reference proteome</keyword>
<comment type="caution">
    <text evidence="3">The sequence shown here is derived from an EMBL/GenBank/DDBJ whole genome shotgun (WGS) entry which is preliminary data.</text>
</comment>
<dbReference type="OrthoDB" id="4446106at2"/>
<dbReference type="EMBL" id="SMFZ01000002">
    <property type="protein sequence ID" value="TCK22600.1"/>
    <property type="molecule type" value="Genomic_DNA"/>
</dbReference>
<dbReference type="InterPro" id="IPR051200">
    <property type="entry name" value="Host-pathogen_enzymatic-act"/>
</dbReference>
<evidence type="ECO:0000256" key="1">
    <source>
        <dbReference type="SAM" id="MobiDB-lite"/>
    </source>
</evidence>
<dbReference type="PANTHER" id="PTHR47197">
    <property type="entry name" value="PROTEIN NIRF"/>
    <property type="match status" value="1"/>
</dbReference>
<proteinExistence type="predicted"/>
<feature type="signal peptide" evidence="2">
    <location>
        <begin position="1"/>
        <end position="18"/>
    </location>
</feature>
<name>A0A4R1HQ65_PSEEN</name>
<dbReference type="RefSeq" id="WP_132431576.1">
    <property type="nucleotide sequence ID" value="NZ_SMFZ01000002.1"/>
</dbReference>
<dbReference type="PROSITE" id="PS51257">
    <property type="entry name" value="PROKAR_LIPOPROTEIN"/>
    <property type="match status" value="1"/>
</dbReference>
<dbReference type="Proteomes" id="UP000295560">
    <property type="component" value="Unassembled WGS sequence"/>
</dbReference>
<reference evidence="3 4" key="1">
    <citation type="submission" date="2019-03" db="EMBL/GenBank/DDBJ databases">
        <title>Sequencing the genomes of 1000 actinobacteria strains.</title>
        <authorList>
            <person name="Klenk H.-P."/>
        </authorList>
    </citation>
    <scope>NUCLEOTIDE SEQUENCE [LARGE SCALE GENOMIC DNA]</scope>
    <source>
        <strain evidence="3 4">DSM 44969</strain>
    </source>
</reference>